<dbReference type="PANTHER" id="PTHR38795">
    <property type="entry name" value="DUF6604 DOMAIN-CONTAINING PROTEIN"/>
    <property type="match status" value="1"/>
</dbReference>
<feature type="compositionally biased region" description="Polar residues" evidence="1">
    <location>
        <begin position="236"/>
        <end position="247"/>
    </location>
</feature>
<feature type="domain" description="DUF6604" evidence="2">
    <location>
        <begin position="12"/>
        <end position="313"/>
    </location>
</feature>
<comment type="caution">
    <text evidence="3">The sequence shown here is derived from an EMBL/GenBank/DDBJ whole genome shotgun (WGS) entry which is preliminary data.</text>
</comment>
<proteinExistence type="predicted"/>
<sequence length="790" mass="90560">MQLPDHLFRTYRTYKIEGQNFLRWIYETASLYGHKFEPRRPVEQVPNTEKVVCHDQAYSELKGRARTLARRTAQAPPKPNLSTTNDEEEVNIAIFDILPAISCIVEHSQTQIPDLVLNQAQRILDLRRSCVDWFRNNTPQNDHRTRCHNENHEYPVRILEQAFTVLSAANRTSKTAPDSMKQLSIDSNTTKVNLMFNGSRYAALEQMGDSSDATDYLKDNRKNIDLDGNDEPLASKKTNPRIQQPSTPRLDEDLKLQEEYNFARFCFYKDVQQIEDFLFLEIVRYALDAANSNVLPFLTDVAIDVIGRMEESLDASFDNDHTYHLKFWTSSQDHSILYETPLLRMQWVIIHARRKLAGKHAPDECYETSFDPDVDYFNLYPMEQGAVEQHCLASILHEASQVAGPSFGVLSRDSSTKMFDAIFDNPQVQTLDSVMPAAIVFAVRLRILTIIVAKDMVSIRLRSLKQSVEGISELQAKRAAFFNSQDYKSSRVSQLWQSRIKWSLSDWAYTEPSYKDKTQDPFSKLLRSNLLTCCLSRSRLRGDYAAGSVCSIDASGIFRILAHLFNLLSECNILDVDWPPDLSFLLSLFGEAYVYHNQRPTLKITSSFTSQIFHSLGLTEKQIAQFFSRPHETQIQKLLMHFKPQFSRHLFPLSMIHCLKQAYLPYQHEIGAIDVKLVAAASVLPKLLGKQSMKVRFTEKCALENRAELWKFCDKRLNMQALEFLSVIKKGMHNEGRTADFDYLRFEMGCSGLVDALMVGCGGLEDSPFGSDEFLCTYDKASRILLDIQH</sequence>
<protein>
    <recommendedName>
        <fullName evidence="2">DUF6604 domain-containing protein</fullName>
    </recommendedName>
</protein>
<feature type="region of interest" description="Disordered" evidence="1">
    <location>
        <begin position="220"/>
        <end position="247"/>
    </location>
</feature>
<evidence type="ECO:0000259" key="2">
    <source>
        <dbReference type="Pfam" id="PF20253"/>
    </source>
</evidence>
<accession>A0AAN7SUX6</accession>
<evidence type="ECO:0000313" key="3">
    <source>
        <dbReference type="EMBL" id="KAK5082199.1"/>
    </source>
</evidence>
<gene>
    <name evidence="3" type="ORF">LTR05_007342</name>
</gene>
<dbReference type="InterPro" id="IPR046539">
    <property type="entry name" value="DUF6604"/>
</dbReference>
<dbReference type="AlphaFoldDB" id="A0AAN7SUX6"/>
<keyword evidence="4" id="KW-1185">Reference proteome</keyword>
<dbReference type="EMBL" id="JAVRRJ010000008">
    <property type="protein sequence ID" value="KAK5082199.1"/>
    <property type="molecule type" value="Genomic_DNA"/>
</dbReference>
<reference evidence="3 4" key="1">
    <citation type="submission" date="2023-08" db="EMBL/GenBank/DDBJ databases">
        <title>Black Yeasts Isolated from many extreme environments.</title>
        <authorList>
            <person name="Coleine C."/>
            <person name="Stajich J.E."/>
            <person name="Selbmann L."/>
        </authorList>
    </citation>
    <scope>NUCLEOTIDE SEQUENCE [LARGE SCALE GENOMIC DNA]</scope>
    <source>
        <strain evidence="3 4">CCFEE 5910</strain>
    </source>
</reference>
<dbReference type="Pfam" id="PF20253">
    <property type="entry name" value="DUF6604"/>
    <property type="match status" value="1"/>
</dbReference>
<name>A0AAN7SUX6_9EURO</name>
<dbReference type="PANTHER" id="PTHR38795:SF1">
    <property type="entry name" value="DUF6604 DOMAIN-CONTAINING PROTEIN"/>
    <property type="match status" value="1"/>
</dbReference>
<evidence type="ECO:0000256" key="1">
    <source>
        <dbReference type="SAM" id="MobiDB-lite"/>
    </source>
</evidence>
<organism evidence="3 4">
    <name type="scientific">Lithohypha guttulata</name>
    <dbReference type="NCBI Taxonomy" id="1690604"/>
    <lineage>
        <taxon>Eukaryota</taxon>
        <taxon>Fungi</taxon>
        <taxon>Dikarya</taxon>
        <taxon>Ascomycota</taxon>
        <taxon>Pezizomycotina</taxon>
        <taxon>Eurotiomycetes</taxon>
        <taxon>Chaetothyriomycetidae</taxon>
        <taxon>Chaetothyriales</taxon>
        <taxon>Trichomeriaceae</taxon>
        <taxon>Lithohypha</taxon>
    </lineage>
</organism>
<evidence type="ECO:0000313" key="4">
    <source>
        <dbReference type="Proteomes" id="UP001309876"/>
    </source>
</evidence>
<dbReference type="Proteomes" id="UP001309876">
    <property type="component" value="Unassembled WGS sequence"/>
</dbReference>